<protein>
    <recommendedName>
        <fullName evidence="4">Alpha/beta hydrolase fold-3 domain-containing protein</fullName>
    </recommendedName>
</protein>
<dbReference type="InterPro" id="IPR033140">
    <property type="entry name" value="Lipase_GDXG_put_SER_AS"/>
</dbReference>
<dbReference type="AlphaFoldDB" id="A0A813TPB4"/>
<sequence length="687" mass="80338">MIYFHGGGFLLGSVETYDQATYLMANLTRTTLIAVEYRLAPEYRFPSGLEDCLSVSRELFKNGNNYKINSNRIILSGDSAGGNLALVVSHSLINDGYRPYLLSLLYPSLQFFDFTLPSYRLYLKRNILGVLNENNLLSMSKGFNVRYLKKKSHCLLKSSSTIKSNIGLIHIGSCPLHLIHNSFKIGIDSTNWSIEEFLNNLVFWFSRSPSRREDYLKVAKNLSNDIGKFIRRFIITRWLNAGPIIERVIEQWTNLNEYFIRFIPMNYKILLNNHHYIQIKRILETKSTLIRLNFLVFLYHNIYEQILIWFQQTQPLIHVLYDECEQLIRRLFSCFINEDLIQNKTLHELINISFHNQTNQKCDSKLEIGEATRRGLNNLSDEENKSFFSDIRNIYSSITKELIRTLPLNNDLLRHLQCLHPIMRHSKTSHISIMNIARSFPQMIIPDDIDRINAEWYIYQNEKIPNEWYEKTNEYHSIDYYWKNIFTIKTNTGTDKFIALSKLIKCVLSLSHGNADVERGFSENAFLLTDDRSLLSDASINGLRATRDGVKFFGNGKPHEVPITKALIDSIRNAHSRYCIDLEKRQQELLIKENLKKEQQIKNNCFIKKQNNLYDEQKFLHKNLTNIQKMIDEGTERLTKAISLKDFKEIETSLLLIEGGNKKLAMTNTHIVYNTNQLNQLRKKQKK</sequence>
<dbReference type="Proteomes" id="UP000663882">
    <property type="component" value="Unassembled WGS sequence"/>
</dbReference>
<evidence type="ECO:0000256" key="1">
    <source>
        <dbReference type="ARBA" id="ARBA00010515"/>
    </source>
</evidence>
<name>A0A813TPB4_9BILA</name>
<dbReference type="PANTHER" id="PTHR48081:SF8">
    <property type="entry name" value="ALPHA_BETA HYDROLASE FOLD-3 DOMAIN-CONTAINING PROTEIN-RELATED"/>
    <property type="match status" value="1"/>
</dbReference>
<evidence type="ECO:0000256" key="3">
    <source>
        <dbReference type="PROSITE-ProRule" id="PRU10038"/>
    </source>
</evidence>
<gene>
    <name evidence="5" type="ORF">RFH988_LOCUS4505</name>
</gene>
<keyword evidence="2" id="KW-0378">Hydrolase</keyword>
<reference evidence="5" key="1">
    <citation type="submission" date="2021-02" db="EMBL/GenBank/DDBJ databases">
        <authorList>
            <person name="Nowell W R."/>
        </authorList>
    </citation>
    <scope>NUCLEOTIDE SEQUENCE</scope>
</reference>
<feature type="domain" description="Alpha/beta hydrolase fold-3" evidence="4">
    <location>
        <begin position="1"/>
        <end position="119"/>
    </location>
</feature>
<proteinExistence type="inferred from homology"/>
<dbReference type="PANTHER" id="PTHR48081">
    <property type="entry name" value="AB HYDROLASE SUPERFAMILY PROTEIN C4A8.06C"/>
    <property type="match status" value="1"/>
</dbReference>
<evidence type="ECO:0000259" key="4">
    <source>
        <dbReference type="Pfam" id="PF07859"/>
    </source>
</evidence>
<evidence type="ECO:0000256" key="2">
    <source>
        <dbReference type="ARBA" id="ARBA00022801"/>
    </source>
</evidence>
<evidence type="ECO:0000313" key="5">
    <source>
        <dbReference type="EMBL" id="CAF0812513.1"/>
    </source>
</evidence>
<dbReference type="Pfam" id="PF07859">
    <property type="entry name" value="Abhydrolase_3"/>
    <property type="match status" value="1"/>
</dbReference>
<dbReference type="InterPro" id="IPR029058">
    <property type="entry name" value="AB_hydrolase_fold"/>
</dbReference>
<dbReference type="PROSITE" id="PS01174">
    <property type="entry name" value="LIPASE_GDXG_SER"/>
    <property type="match status" value="1"/>
</dbReference>
<dbReference type="EMBL" id="CAJNOO010000118">
    <property type="protein sequence ID" value="CAF0812513.1"/>
    <property type="molecule type" value="Genomic_DNA"/>
</dbReference>
<dbReference type="OrthoDB" id="6159421at2759"/>
<feature type="active site" evidence="3">
    <location>
        <position position="79"/>
    </location>
</feature>
<evidence type="ECO:0000313" key="6">
    <source>
        <dbReference type="Proteomes" id="UP000663882"/>
    </source>
</evidence>
<dbReference type="InterPro" id="IPR013094">
    <property type="entry name" value="AB_hydrolase_3"/>
</dbReference>
<comment type="similarity">
    <text evidence="1">Belongs to the 'GDXG' lipolytic enzyme family.</text>
</comment>
<accession>A0A813TPB4</accession>
<dbReference type="GO" id="GO:0016787">
    <property type="term" value="F:hydrolase activity"/>
    <property type="evidence" value="ECO:0007669"/>
    <property type="project" value="UniProtKB-KW"/>
</dbReference>
<dbReference type="SUPFAM" id="SSF53474">
    <property type="entry name" value="alpha/beta-Hydrolases"/>
    <property type="match status" value="1"/>
</dbReference>
<dbReference type="Gene3D" id="3.40.50.1820">
    <property type="entry name" value="alpha/beta hydrolase"/>
    <property type="match status" value="1"/>
</dbReference>
<organism evidence="5 6">
    <name type="scientific">Rotaria sordida</name>
    <dbReference type="NCBI Taxonomy" id="392033"/>
    <lineage>
        <taxon>Eukaryota</taxon>
        <taxon>Metazoa</taxon>
        <taxon>Spiralia</taxon>
        <taxon>Gnathifera</taxon>
        <taxon>Rotifera</taxon>
        <taxon>Eurotatoria</taxon>
        <taxon>Bdelloidea</taxon>
        <taxon>Philodinida</taxon>
        <taxon>Philodinidae</taxon>
        <taxon>Rotaria</taxon>
    </lineage>
</organism>
<dbReference type="InterPro" id="IPR050300">
    <property type="entry name" value="GDXG_lipolytic_enzyme"/>
</dbReference>
<comment type="caution">
    <text evidence="5">The sequence shown here is derived from an EMBL/GenBank/DDBJ whole genome shotgun (WGS) entry which is preliminary data.</text>
</comment>